<gene>
    <name evidence="1" type="ORF">L1987_23771</name>
</gene>
<comment type="caution">
    <text evidence="1">The sequence shown here is derived from an EMBL/GenBank/DDBJ whole genome shotgun (WGS) entry which is preliminary data.</text>
</comment>
<dbReference type="EMBL" id="CM042025">
    <property type="protein sequence ID" value="KAI3807836.1"/>
    <property type="molecule type" value="Genomic_DNA"/>
</dbReference>
<sequence length="75" mass="8276">MATGDGRWRGRQRPVGEAMVIVSTVRNQTTGEMQSRRNPPCAGDLITFLLCSLLLSKTVTARPFVLVLSQDDLKD</sequence>
<dbReference type="Proteomes" id="UP001056120">
    <property type="component" value="Linkage Group LG08"/>
</dbReference>
<name>A0ACB9IK31_9ASTR</name>
<proteinExistence type="predicted"/>
<protein>
    <submittedName>
        <fullName evidence="1">Uncharacterized protein</fullName>
    </submittedName>
</protein>
<evidence type="ECO:0000313" key="2">
    <source>
        <dbReference type="Proteomes" id="UP001056120"/>
    </source>
</evidence>
<reference evidence="2" key="1">
    <citation type="journal article" date="2022" name="Mol. Ecol. Resour.">
        <title>The genomes of chicory, endive, great burdock and yacon provide insights into Asteraceae palaeo-polyploidization history and plant inulin production.</title>
        <authorList>
            <person name="Fan W."/>
            <person name="Wang S."/>
            <person name="Wang H."/>
            <person name="Wang A."/>
            <person name="Jiang F."/>
            <person name="Liu H."/>
            <person name="Zhao H."/>
            <person name="Xu D."/>
            <person name="Zhang Y."/>
        </authorList>
    </citation>
    <scope>NUCLEOTIDE SEQUENCE [LARGE SCALE GENOMIC DNA]</scope>
    <source>
        <strain evidence="2">cv. Yunnan</strain>
    </source>
</reference>
<accession>A0ACB9IK31</accession>
<keyword evidence="2" id="KW-1185">Reference proteome</keyword>
<organism evidence="1 2">
    <name type="scientific">Smallanthus sonchifolius</name>
    <dbReference type="NCBI Taxonomy" id="185202"/>
    <lineage>
        <taxon>Eukaryota</taxon>
        <taxon>Viridiplantae</taxon>
        <taxon>Streptophyta</taxon>
        <taxon>Embryophyta</taxon>
        <taxon>Tracheophyta</taxon>
        <taxon>Spermatophyta</taxon>
        <taxon>Magnoliopsida</taxon>
        <taxon>eudicotyledons</taxon>
        <taxon>Gunneridae</taxon>
        <taxon>Pentapetalae</taxon>
        <taxon>asterids</taxon>
        <taxon>campanulids</taxon>
        <taxon>Asterales</taxon>
        <taxon>Asteraceae</taxon>
        <taxon>Asteroideae</taxon>
        <taxon>Heliantheae alliance</taxon>
        <taxon>Millerieae</taxon>
        <taxon>Smallanthus</taxon>
    </lineage>
</organism>
<evidence type="ECO:0000313" key="1">
    <source>
        <dbReference type="EMBL" id="KAI3807836.1"/>
    </source>
</evidence>
<reference evidence="1 2" key="2">
    <citation type="journal article" date="2022" name="Mol. Ecol. Resour.">
        <title>The genomes of chicory, endive, great burdock and yacon provide insights into Asteraceae paleo-polyploidization history and plant inulin production.</title>
        <authorList>
            <person name="Fan W."/>
            <person name="Wang S."/>
            <person name="Wang H."/>
            <person name="Wang A."/>
            <person name="Jiang F."/>
            <person name="Liu H."/>
            <person name="Zhao H."/>
            <person name="Xu D."/>
            <person name="Zhang Y."/>
        </authorList>
    </citation>
    <scope>NUCLEOTIDE SEQUENCE [LARGE SCALE GENOMIC DNA]</scope>
    <source>
        <strain evidence="2">cv. Yunnan</strain>
        <tissue evidence="1">Leaves</tissue>
    </source>
</reference>